<feature type="chain" id="PRO_5030160704" description="Derlin" evidence="9">
    <location>
        <begin position="23"/>
        <end position="336"/>
    </location>
</feature>
<keyword evidence="9" id="KW-0732">Signal</keyword>
<evidence type="ECO:0000313" key="10">
    <source>
        <dbReference type="EMBL" id="CAE0639272.1"/>
    </source>
</evidence>
<feature type="signal peptide" evidence="9">
    <location>
        <begin position="1"/>
        <end position="22"/>
    </location>
</feature>
<evidence type="ECO:0000256" key="7">
    <source>
        <dbReference type="RuleBase" id="RU363059"/>
    </source>
</evidence>
<feature type="transmembrane region" description="Helical" evidence="7">
    <location>
        <begin position="276"/>
        <end position="293"/>
    </location>
</feature>
<dbReference type="EMBL" id="HBIU01039676">
    <property type="protein sequence ID" value="CAE0639272.1"/>
    <property type="molecule type" value="Transcribed_RNA"/>
</dbReference>
<evidence type="ECO:0000256" key="3">
    <source>
        <dbReference type="ARBA" id="ARBA00022692"/>
    </source>
</evidence>
<dbReference type="InterPro" id="IPR007599">
    <property type="entry name" value="DER1"/>
</dbReference>
<comment type="similarity">
    <text evidence="2 7">Belongs to the derlin family.</text>
</comment>
<dbReference type="SUPFAM" id="SSF144091">
    <property type="entry name" value="Rhomboid-like"/>
    <property type="match status" value="1"/>
</dbReference>
<name>A0A6V1KE03_HETAK</name>
<dbReference type="PANTHER" id="PTHR11009">
    <property type="entry name" value="DER1-LIKE PROTEIN, DERLIN"/>
    <property type="match status" value="1"/>
</dbReference>
<comment type="subcellular location">
    <subcellularLocation>
        <location evidence="1 7">Endoplasmic reticulum membrane</location>
        <topology evidence="1 7">Multi-pass membrane protein</topology>
    </subcellularLocation>
</comment>
<feature type="transmembrane region" description="Helical" evidence="7">
    <location>
        <begin position="200"/>
        <end position="220"/>
    </location>
</feature>
<evidence type="ECO:0000256" key="5">
    <source>
        <dbReference type="ARBA" id="ARBA00022989"/>
    </source>
</evidence>
<evidence type="ECO:0000256" key="9">
    <source>
        <dbReference type="SAM" id="SignalP"/>
    </source>
</evidence>
<dbReference type="GO" id="GO:0006950">
    <property type="term" value="P:response to stress"/>
    <property type="evidence" value="ECO:0007669"/>
    <property type="project" value="UniProtKB-ARBA"/>
</dbReference>
<sequence>MQGLLVCILALALSENIAPIVAEASRSPLQSLHSSQISSLKLTVTTASPVSKCVFHNLAIRGGADSESDSESDFEYDDGDLSDDEEYFDGAVGDEGNEDSFKEATLVQRIMISWNKSAPLTKAFISLSVFITVVCQITNKNQWPAALQLDWKKATAGFQFWRFLTPFFHFGPLGVNYILTAQFVWTYMNDLEKIGCKEPHDFAIMCVIGGAALIALYGAMGWDPAGLGHNLACFLVYVWSRVHEGQSVLLFDFFEMKAVLMPWFFALQPMIMEGMIPYPDILGILIGHAYYYLKTKKLLVAPAFIKSIFQHPILKSKYLVFEEEFGGGGLADNELQ</sequence>
<proteinExistence type="inferred from homology"/>
<keyword evidence="5 7" id="KW-1133">Transmembrane helix</keyword>
<gene>
    <name evidence="10" type="ORF">HAKA00212_LOCUS18086</name>
</gene>
<keyword evidence="3 7" id="KW-0812">Transmembrane</keyword>
<protein>
    <recommendedName>
        <fullName evidence="7">Derlin</fullName>
    </recommendedName>
</protein>
<comment type="function">
    <text evidence="7">May be involved in the degradation of misfolded endoplasmic reticulum (ER) luminal proteins.</text>
</comment>
<dbReference type="AlphaFoldDB" id="A0A6V1KE03"/>
<dbReference type="InterPro" id="IPR035952">
    <property type="entry name" value="Rhomboid-like_sf"/>
</dbReference>
<keyword evidence="6 7" id="KW-0472">Membrane</keyword>
<dbReference type="Pfam" id="PF04511">
    <property type="entry name" value="DER1"/>
    <property type="match status" value="1"/>
</dbReference>
<feature type="region of interest" description="Disordered" evidence="8">
    <location>
        <begin position="63"/>
        <end position="82"/>
    </location>
</feature>
<dbReference type="GO" id="GO:0005789">
    <property type="term" value="C:endoplasmic reticulum membrane"/>
    <property type="evidence" value="ECO:0007669"/>
    <property type="project" value="UniProtKB-SubCell"/>
</dbReference>
<evidence type="ECO:0000256" key="2">
    <source>
        <dbReference type="ARBA" id="ARBA00008917"/>
    </source>
</evidence>
<feature type="transmembrane region" description="Helical" evidence="7">
    <location>
        <begin position="167"/>
        <end position="188"/>
    </location>
</feature>
<accession>A0A6V1KE03</accession>
<evidence type="ECO:0000256" key="1">
    <source>
        <dbReference type="ARBA" id="ARBA00004477"/>
    </source>
</evidence>
<reference evidence="10" key="1">
    <citation type="submission" date="2021-01" db="EMBL/GenBank/DDBJ databases">
        <authorList>
            <person name="Corre E."/>
            <person name="Pelletier E."/>
            <person name="Niang G."/>
            <person name="Scheremetjew M."/>
            <person name="Finn R."/>
            <person name="Kale V."/>
            <person name="Holt S."/>
            <person name="Cochrane G."/>
            <person name="Meng A."/>
            <person name="Brown T."/>
            <person name="Cohen L."/>
        </authorList>
    </citation>
    <scope>NUCLEOTIDE SEQUENCE</scope>
    <source>
        <strain evidence="10">CCMP3107</strain>
    </source>
</reference>
<feature type="compositionally biased region" description="Acidic residues" evidence="8">
    <location>
        <begin position="66"/>
        <end position="82"/>
    </location>
</feature>
<comment type="caution">
    <text evidence="7">Lacks conserved residue(s) required for the propagation of feature annotation.</text>
</comment>
<evidence type="ECO:0000256" key="8">
    <source>
        <dbReference type="SAM" id="MobiDB-lite"/>
    </source>
</evidence>
<organism evidence="10">
    <name type="scientific">Heterosigma akashiwo</name>
    <name type="common">Chromophytic alga</name>
    <name type="synonym">Heterosigma carterae</name>
    <dbReference type="NCBI Taxonomy" id="2829"/>
    <lineage>
        <taxon>Eukaryota</taxon>
        <taxon>Sar</taxon>
        <taxon>Stramenopiles</taxon>
        <taxon>Ochrophyta</taxon>
        <taxon>Raphidophyceae</taxon>
        <taxon>Chattonellales</taxon>
        <taxon>Chattonellaceae</taxon>
        <taxon>Heterosigma</taxon>
    </lineage>
</organism>
<keyword evidence="4 7" id="KW-0256">Endoplasmic reticulum</keyword>
<evidence type="ECO:0000256" key="4">
    <source>
        <dbReference type="ARBA" id="ARBA00022824"/>
    </source>
</evidence>
<evidence type="ECO:0000256" key="6">
    <source>
        <dbReference type="ARBA" id="ARBA00023136"/>
    </source>
</evidence>